<dbReference type="AlphaFoldDB" id="A0A9P0CJ14"/>
<keyword evidence="1" id="KW-0472">Membrane</keyword>
<proteinExistence type="predicted"/>
<sequence length="132" mass="16102">MSEKWISRIIGSNIGPYFFKGTKNHFFTLRFYKRNYCVIPIVMLAVCDMCWVTFCTVQCFIRTNIVATRWDRRDRDKLELLIQPKNRKFLTINQTYPVQQDLYETYRDMMCEEERRRGECNERESKCKEKPE</sequence>
<reference evidence="2" key="1">
    <citation type="submission" date="2022-01" db="EMBL/GenBank/DDBJ databases">
        <authorList>
            <person name="King R."/>
        </authorList>
    </citation>
    <scope>NUCLEOTIDE SEQUENCE</scope>
</reference>
<dbReference type="Proteomes" id="UP001153636">
    <property type="component" value="Chromosome 11"/>
</dbReference>
<accession>A0A9P0CJ14</accession>
<gene>
    <name evidence="2" type="ORF">PSYICH_LOCUS2770</name>
</gene>
<evidence type="ECO:0000313" key="3">
    <source>
        <dbReference type="Proteomes" id="UP001153636"/>
    </source>
</evidence>
<keyword evidence="1" id="KW-0812">Transmembrane</keyword>
<dbReference type="OrthoDB" id="6742350at2759"/>
<feature type="transmembrane region" description="Helical" evidence="1">
    <location>
        <begin position="36"/>
        <end position="54"/>
    </location>
</feature>
<protein>
    <submittedName>
        <fullName evidence="2">Uncharacterized protein</fullName>
    </submittedName>
</protein>
<evidence type="ECO:0000256" key="1">
    <source>
        <dbReference type="SAM" id="Phobius"/>
    </source>
</evidence>
<evidence type="ECO:0000313" key="2">
    <source>
        <dbReference type="EMBL" id="CAH1101543.1"/>
    </source>
</evidence>
<keyword evidence="1" id="KW-1133">Transmembrane helix</keyword>
<organism evidence="2 3">
    <name type="scientific">Psylliodes chrysocephalus</name>
    <dbReference type="NCBI Taxonomy" id="3402493"/>
    <lineage>
        <taxon>Eukaryota</taxon>
        <taxon>Metazoa</taxon>
        <taxon>Ecdysozoa</taxon>
        <taxon>Arthropoda</taxon>
        <taxon>Hexapoda</taxon>
        <taxon>Insecta</taxon>
        <taxon>Pterygota</taxon>
        <taxon>Neoptera</taxon>
        <taxon>Endopterygota</taxon>
        <taxon>Coleoptera</taxon>
        <taxon>Polyphaga</taxon>
        <taxon>Cucujiformia</taxon>
        <taxon>Chrysomeloidea</taxon>
        <taxon>Chrysomelidae</taxon>
        <taxon>Galerucinae</taxon>
        <taxon>Alticini</taxon>
        <taxon>Psylliodes</taxon>
    </lineage>
</organism>
<keyword evidence="3" id="KW-1185">Reference proteome</keyword>
<dbReference type="EMBL" id="OV651823">
    <property type="protein sequence ID" value="CAH1101543.1"/>
    <property type="molecule type" value="Genomic_DNA"/>
</dbReference>
<name>A0A9P0CJ14_9CUCU</name>